<keyword evidence="11" id="KW-0479">Metal-binding</keyword>
<evidence type="ECO:0000256" key="4">
    <source>
        <dbReference type="ARBA" id="ARBA00022527"/>
    </source>
</evidence>
<dbReference type="EMBL" id="SMOL01000231">
    <property type="protein sequence ID" value="KAB2621325.1"/>
    <property type="molecule type" value="Genomic_DNA"/>
</dbReference>
<name>A0A5N5H0B9_9ROSA</name>
<dbReference type="OrthoDB" id="4062651at2759"/>
<dbReference type="PROSITE" id="PS50158">
    <property type="entry name" value="ZF_CCHC"/>
    <property type="match status" value="1"/>
</dbReference>
<feature type="compositionally biased region" description="Pro residues" evidence="13">
    <location>
        <begin position="348"/>
        <end position="359"/>
    </location>
</feature>
<keyword evidence="6 12" id="KW-0547">Nucleotide-binding</keyword>
<dbReference type="GO" id="GO:0008270">
    <property type="term" value="F:zinc ion binding"/>
    <property type="evidence" value="ECO:0007669"/>
    <property type="project" value="UniProtKB-KW"/>
</dbReference>
<keyword evidence="3" id="KW-1003">Cell membrane</keyword>
<evidence type="ECO:0000256" key="11">
    <source>
        <dbReference type="PROSITE-ProRule" id="PRU00047"/>
    </source>
</evidence>
<dbReference type="GO" id="GO:0005524">
    <property type="term" value="F:ATP binding"/>
    <property type="evidence" value="ECO:0007669"/>
    <property type="project" value="UniProtKB-UniRule"/>
</dbReference>
<comment type="similarity">
    <text evidence="2">Belongs to the protein kinase superfamily. Ser/Thr protein kinase family.</text>
</comment>
<keyword evidence="4" id="KW-0723">Serine/threonine-protein kinase</keyword>
<evidence type="ECO:0000256" key="1">
    <source>
        <dbReference type="ARBA" id="ARBA00004193"/>
    </source>
</evidence>
<dbReference type="SMART" id="SM00220">
    <property type="entry name" value="S_TKc"/>
    <property type="match status" value="1"/>
</dbReference>
<reference evidence="16 17" key="1">
    <citation type="submission" date="2019-09" db="EMBL/GenBank/DDBJ databases">
        <authorList>
            <person name="Ou C."/>
        </authorList>
    </citation>
    <scope>NUCLEOTIDE SEQUENCE [LARGE SCALE GENOMIC DNA]</scope>
    <source>
        <strain evidence="16">S2</strain>
        <tissue evidence="16">Leaf</tissue>
    </source>
</reference>
<evidence type="ECO:0000256" key="10">
    <source>
        <dbReference type="ARBA" id="ARBA00023288"/>
    </source>
</evidence>
<evidence type="ECO:0000313" key="17">
    <source>
        <dbReference type="Proteomes" id="UP000327157"/>
    </source>
</evidence>
<dbReference type="InterPro" id="IPR017441">
    <property type="entry name" value="Protein_kinase_ATP_BS"/>
</dbReference>
<keyword evidence="8 12" id="KW-0067">ATP-binding</keyword>
<keyword evidence="10" id="KW-0449">Lipoprotein</keyword>
<dbReference type="SUPFAM" id="SSF56672">
    <property type="entry name" value="DNA/RNA polymerases"/>
    <property type="match status" value="1"/>
</dbReference>
<dbReference type="PANTHER" id="PTHR47985">
    <property type="entry name" value="OS07G0668900 PROTEIN"/>
    <property type="match status" value="1"/>
</dbReference>
<organism evidence="16 17">
    <name type="scientific">Pyrus ussuriensis x Pyrus communis</name>
    <dbReference type="NCBI Taxonomy" id="2448454"/>
    <lineage>
        <taxon>Eukaryota</taxon>
        <taxon>Viridiplantae</taxon>
        <taxon>Streptophyta</taxon>
        <taxon>Embryophyta</taxon>
        <taxon>Tracheophyta</taxon>
        <taxon>Spermatophyta</taxon>
        <taxon>Magnoliopsida</taxon>
        <taxon>eudicotyledons</taxon>
        <taxon>Gunneridae</taxon>
        <taxon>Pentapetalae</taxon>
        <taxon>rosids</taxon>
        <taxon>fabids</taxon>
        <taxon>Rosales</taxon>
        <taxon>Rosaceae</taxon>
        <taxon>Amygdaloideae</taxon>
        <taxon>Maleae</taxon>
        <taxon>Pyrus</taxon>
    </lineage>
</organism>
<dbReference type="GO" id="GO:0004674">
    <property type="term" value="F:protein serine/threonine kinase activity"/>
    <property type="evidence" value="ECO:0007669"/>
    <property type="project" value="UniProtKB-KW"/>
</dbReference>
<dbReference type="FunFam" id="3.30.200.20:FF:000266">
    <property type="entry name" value="probable serine/threonine-protein kinase RLCKVII"/>
    <property type="match status" value="1"/>
</dbReference>
<dbReference type="FunFam" id="1.10.510.10:FF:000032">
    <property type="entry name" value="Serine/threonine-protein kinase PBS1"/>
    <property type="match status" value="1"/>
</dbReference>
<dbReference type="InterPro" id="IPR013103">
    <property type="entry name" value="RVT_2"/>
</dbReference>
<feature type="compositionally biased region" description="Low complexity" evidence="13">
    <location>
        <begin position="474"/>
        <end position="500"/>
    </location>
</feature>
<accession>A0A5N5H0B9</accession>
<dbReference type="PROSITE" id="PS00107">
    <property type="entry name" value="PROTEIN_KINASE_ATP"/>
    <property type="match status" value="1"/>
</dbReference>
<sequence>MSCFPCFGSQRSQRSNSNKRLENDSSSPPIAQELKKQKPAEATEAVNPADINAKTFTFRELATATKNFRQEFLLGEGGFGRVYKGALQSSGQVVAVKQLDRHGMHGNKEFLGDVLMLSLLHHANLVNLIGYCADGDQRLLVYEFISGGSVDDRVLGNGPDDKPLDWYTRVKIAYGTAMGLEYLHEKANPPVVYRDLKSSNILLDEAFNPKLSDVGLAQLGSEGDKSHGPSRLMGTYGFCAPEYSKSGEFTMKSDVYSFGVILLELITGRRAIDTTRSNDEQNLVSWAQPIFRDPKKYPDMADPLLNKQFPEKDLNQAVAIASMCLQEEAEVRPFMSDVVNTLSFLSTTPPPPEAVPAPRPADLTPTEKREEKNDESECVSEYSEDDDLDDAGDDDEDQEASDQESIRNSKSNRRSVDISEGEGSENERQVTSTESKEWHSFTRGSMISRNDSVNSSDQGSKGGNNLDGNSSQVSSNQSKYASASSRSSSSGSTEEIVSNSRKNSRKASQKETTTVTLAGNSSTEEKSSEGGSIAQSDDKKRTWSGGGEIRASVFNGENYEFWSIRMKTIFKSYGLWEFVEKGVECSYSNGADEFDEKKKENEGSSDAASLSEKLMKDAKALGLIQGAVSDEIFPRISHEETSKGAWDILMQEFHSVKQRLERHNENKIERAFTSLSVNPKPINASGNQGNQYQKNWKPKFKKWDRKPIYQYGKQIAAVEGGKNPCRHCDKYHHGECFLKGKPKCHCCGKIGHIARDCNNKKNVQQLNYATQVLPTPTMFYVNNAVDKKSMEDVCISIPLTDMLTEKEKKTSESSMIQTKISEGDGETPENIEEIHVGIGAAGDSGSSSPHDVDHTPLKYKSIAEVYERCNLCIIEPETFEEAVKDEAWQKAMENEIAMIKKNNTWELVSRPFNKPVIGVKWVYKTKLNLDGSGYSQKLGIDFNETFAPKGWRLFQSDVKSAFLLKKTLYGLKQAPRAWYEEINSYFTKARFQRSPSEATLYVKTTESGILIVSLYVDDIIYTGSSNKLMMEFKTEMMRQYEITDLGLLHHFLGLVVIQIDSYIFLHQKKYAKTLLDKFGFKDCKSIATPLAVNEKLSKMDGSEQADESLYRQIVGSLLYFTATRPDIMFTVSLLTRFMHGSTRKHMGTAKRVLRYIQGTLDYGIAYEKGKEAMLIGYCDNHWSGSEDDMKSTSGYAFNLGSAEATAQAIWLRFVLSDFGEEQVELTTILCDNTSAIAITKNLMHHHKTRHINRRFHFIRDTLQDGEIDLLYYKTEEQVADILTKALARDQFEYLRKKLGVISTQHLEGSVGI</sequence>
<reference evidence="16 17" key="3">
    <citation type="submission" date="2019-11" db="EMBL/GenBank/DDBJ databases">
        <title>A de novo genome assembly of a pear dwarfing rootstock.</title>
        <authorList>
            <person name="Wang F."/>
            <person name="Wang J."/>
            <person name="Li S."/>
            <person name="Zhang Y."/>
            <person name="Fang M."/>
            <person name="Ma L."/>
            <person name="Zhao Y."/>
            <person name="Jiang S."/>
        </authorList>
    </citation>
    <scope>NUCLEOTIDE SEQUENCE [LARGE SCALE GENOMIC DNA]</scope>
    <source>
        <strain evidence="16">S2</strain>
        <tissue evidence="16">Leaf</tissue>
    </source>
</reference>
<feature type="compositionally biased region" description="Acidic residues" evidence="13">
    <location>
        <begin position="373"/>
        <end position="402"/>
    </location>
</feature>
<feature type="region of interest" description="Disordered" evidence="13">
    <location>
        <begin position="1"/>
        <end position="31"/>
    </location>
</feature>
<feature type="domain" description="CCHC-type" evidence="15">
    <location>
        <begin position="743"/>
        <end position="757"/>
    </location>
</feature>
<feature type="region of interest" description="Disordered" evidence="13">
    <location>
        <begin position="806"/>
        <end position="827"/>
    </location>
</feature>
<dbReference type="GO" id="GO:0010183">
    <property type="term" value="P:pollen tube guidance"/>
    <property type="evidence" value="ECO:0007669"/>
    <property type="project" value="UniProtKB-ARBA"/>
</dbReference>
<keyword evidence="9" id="KW-0472">Membrane</keyword>
<evidence type="ECO:0000256" key="8">
    <source>
        <dbReference type="ARBA" id="ARBA00022840"/>
    </source>
</evidence>
<evidence type="ECO:0000256" key="3">
    <source>
        <dbReference type="ARBA" id="ARBA00022475"/>
    </source>
</evidence>
<comment type="subcellular location">
    <subcellularLocation>
        <location evidence="1">Cell membrane</location>
        <topology evidence="1">Lipid-anchor</topology>
    </subcellularLocation>
</comment>
<protein>
    <submittedName>
        <fullName evidence="16">Serine/threonine-protein kinase</fullName>
    </submittedName>
</protein>
<dbReference type="InterPro" id="IPR043502">
    <property type="entry name" value="DNA/RNA_pol_sf"/>
</dbReference>
<keyword evidence="11" id="KW-0862">Zinc</keyword>
<dbReference type="InterPro" id="IPR001878">
    <property type="entry name" value="Znf_CCHC"/>
</dbReference>
<evidence type="ECO:0000256" key="13">
    <source>
        <dbReference type="SAM" id="MobiDB-lite"/>
    </source>
</evidence>
<keyword evidence="11" id="KW-0863">Zinc-finger</keyword>
<dbReference type="PROSITE" id="PS50011">
    <property type="entry name" value="PROTEIN_KINASE_DOM"/>
    <property type="match status" value="1"/>
</dbReference>
<dbReference type="Pfam" id="PF14223">
    <property type="entry name" value="Retrotran_gag_2"/>
    <property type="match status" value="1"/>
</dbReference>
<evidence type="ECO:0000256" key="5">
    <source>
        <dbReference type="ARBA" id="ARBA00022679"/>
    </source>
</evidence>
<evidence type="ECO:0000256" key="12">
    <source>
        <dbReference type="PROSITE-ProRule" id="PRU10141"/>
    </source>
</evidence>
<evidence type="ECO:0000256" key="2">
    <source>
        <dbReference type="ARBA" id="ARBA00008684"/>
    </source>
</evidence>
<dbReference type="SUPFAM" id="SSF56112">
    <property type="entry name" value="Protein kinase-like (PK-like)"/>
    <property type="match status" value="1"/>
</dbReference>
<comment type="caution">
    <text evidence="16">The sequence shown here is derived from an EMBL/GenBank/DDBJ whole genome shotgun (WGS) entry which is preliminary data.</text>
</comment>
<dbReference type="InterPro" id="IPR000719">
    <property type="entry name" value="Prot_kinase_dom"/>
</dbReference>
<evidence type="ECO:0000256" key="9">
    <source>
        <dbReference type="ARBA" id="ARBA00023136"/>
    </source>
</evidence>
<feature type="domain" description="Protein kinase" evidence="14">
    <location>
        <begin position="68"/>
        <end position="345"/>
    </location>
</feature>
<gene>
    <name evidence="16" type="ORF">D8674_023507</name>
</gene>
<feature type="compositionally biased region" description="Polar residues" evidence="13">
    <location>
        <begin position="442"/>
        <end position="459"/>
    </location>
</feature>
<dbReference type="GO" id="GO:0003676">
    <property type="term" value="F:nucleic acid binding"/>
    <property type="evidence" value="ECO:0007669"/>
    <property type="project" value="InterPro"/>
</dbReference>
<dbReference type="PANTHER" id="PTHR47985:SF32">
    <property type="entry name" value="RECEPTOR-LIKE KINASE LIP2"/>
    <property type="match status" value="1"/>
</dbReference>
<feature type="region of interest" description="Disordered" evidence="13">
    <location>
        <begin position="345"/>
        <end position="546"/>
    </location>
</feature>
<dbReference type="Pfam" id="PF00069">
    <property type="entry name" value="Pkinase"/>
    <property type="match status" value="1"/>
</dbReference>
<feature type="binding site" evidence="12">
    <location>
        <position position="97"/>
    </location>
    <ligand>
        <name>ATP</name>
        <dbReference type="ChEBI" id="CHEBI:30616"/>
    </ligand>
</feature>
<feature type="compositionally biased region" description="Low complexity" evidence="13">
    <location>
        <begin position="9"/>
        <end position="18"/>
    </location>
</feature>
<dbReference type="Proteomes" id="UP000327157">
    <property type="component" value="Chromosome 4"/>
</dbReference>
<dbReference type="GO" id="GO:0005886">
    <property type="term" value="C:plasma membrane"/>
    <property type="evidence" value="ECO:0007669"/>
    <property type="project" value="UniProtKB-SubCell"/>
</dbReference>
<evidence type="ECO:0000256" key="6">
    <source>
        <dbReference type="ARBA" id="ARBA00022741"/>
    </source>
</evidence>
<evidence type="ECO:0000259" key="15">
    <source>
        <dbReference type="PROSITE" id="PS50158"/>
    </source>
</evidence>
<dbReference type="Pfam" id="PF07727">
    <property type="entry name" value="RVT_2"/>
    <property type="match status" value="1"/>
</dbReference>
<dbReference type="PROSITE" id="PS00108">
    <property type="entry name" value="PROTEIN_KINASE_ST"/>
    <property type="match status" value="1"/>
</dbReference>
<evidence type="ECO:0000256" key="7">
    <source>
        <dbReference type="ARBA" id="ARBA00022777"/>
    </source>
</evidence>
<dbReference type="CDD" id="cd09272">
    <property type="entry name" value="RNase_HI_RT_Ty1"/>
    <property type="match status" value="1"/>
</dbReference>
<dbReference type="InterPro" id="IPR008271">
    <property type="entry name" value="Ser/Thr_kinase_AS"/>
</dbReference>
<dbReference type="InterPro" id="IPR011009">
    <property type="entry name" value="Kinase-like_dom_sf"/>
</dbReference>
<reference evidence="17" key="2">
    <citation type="submission" date="2019-10" db="EMBL/GenBank/DDBJ databases">
        <title>A de novo genome assembly of a pear dwarfing rootstock.</title>
        <authorList>
            <person name="Wang F."/>
            <person name="Wang J."/>
            <person name="Li S."/>
            <person name="Zhang Y."/>
            <person name="Fang M."/>
            <person name="Ma L."/>
            <person name="Zhao Y."/>
            <person name="Jiang S."/>
        </authorList>
    </citation>
    <scope>NUCLEOTIDE SEQUENCE [LARGE SCALE GENOMIC DNA]</scope>
</reference>
<dbReference type="Gene3D" id="3.30.200.20">
    <property type="entry name" value="Phosphorylase Kinase, domain 1"/>
    <property type="match status" value="1"/>
</dbReference>
<dbReference type="CDD" id="cd14066">
    <property type="entry name" value="STKc_IRAK"/>
    <property type="match status" value="1"/>
</dbReference>
<keyword evidence="5" id="KW-0808">Transferase</keyword>
<keyword evidence="7 16" id="KW-0418">Kinase</keyword>
<evidence type="ECO:0000313" key="16">
    <source>
        <dbReference type="EMBL" id="KAB2621325.1"/>
    </source>
</evidence>
<proteinExistence type="inferred from homology"/>
<keyword evidence="17" id="KW-1185">Reference proteome</keyword>
<evidence type="ECO:0000259" key="14">
    <source>
        <dbReference type="PROSITE" id="PS50011"/>
    </source>
</evidence>
<dbReference type="GO" id="GO:0090404">
    <property type="term" value="C:pollen tube tip"/>
    <property type="evidence" value="ECO:0007669"/>
    <property type="project" value="UniProtKB-ARBA"/>
</dbReference>
<dbReference type="Gene3D" id="1.10.510.10">
    <property type="entry name" value="Transferase(Phosphotransferase) domain 1"/>
    <property type="match status" value="1"/>
</dbReference>